<sequence>MACTIRSSGCTPVKIERGISSHSMQDINDRRSAATASYSQRPEGWRSNLIICKEAHPLFENDEKIHMPKDDSVCRLDSLHSVLSMPDCDDVPVRLLHLSFWEFLTDTSKKEKSPFWVDERARHERLAPRCLELMSGPDGLRQNMCEFSIIVRSNQ</sequence>
<dbReference type="AlphaFoldDB" id="A0A6A5UZQ7"/>
<protein>
    <submittedName>
        <fullName evidence="1">Uncharacterized protein</fullName>
    </submittedName>
</protein>
<keyword evidence="2" id="KW-1185">Reference proteome</keyword>
<reference evidence="1" key="1">
    <citation type="journal article" date="2020" name="Stud. Mycol.">
        <title>101 Dothideomycetes genomes: a test case for predicting lifestyles and emergence of pathogens.</title>
        <authorList>
            <person name="Haridas S."/>
            <person name="Albert R."/>
            <person name="Binder M."/>
            <person name="Bloem J."/>
            <person name="Labutti K."/>
            <person name="Salamov A."/>
            <person name="Andreopoulos B."/>
            <person name="Baker S."/>
            <person name="Barry K."/>
            <person name="Bills G."/>
            <person name="Bluhm B."/>
            <person name="Cannon C."/>
            <person name="Castanera R."/>
            <person name="Culley D."/>
            <person name="Daum C."/>
            <person name="Ezra D."/>
            <person name="Gonzalez J."/>
            <person name="Henrissat B."/>
            <person name="Kuo A."/>
            <person name="Liang C."/>
            <person name="Lipzen A."/>
            <person name="Lutzoni F."/>
            <person name="Magnuson J."/>
            <person name="Mondo S."/>
            <person name="Nolan M."/>
            <person name="Ohm R."/>
            <person name="Pangilinan J."/>
            <person name="Park H.-J."/>
            <person name="Ramirez L."/>
            <person name="Alfaro M."/>
            <person name="Sun H."/>
            <person name="Tritt A."/>
            <person name="Yoshinaga Y."/>
            <person name="Zwiers L.-H."/>
            <person name="Turgeon B."/>
            <person name="Goodwin S."/>
            <person name="Spatafora J."/>
            <person name="Crous P."/>
            <person name="Grigoriev I."/>
        </authorList>
    </citation>
    <scope>NUCLEOTIDE SEQUENCE</scope>
    <source>
        <strain evidence="1">CBS 107.79</strain>
    </source>
</reference>
<organism evidence="1 2">
    <name type="scientific">Bimuria novae-zelandiae CBS 107.79</name>
    <dbReference type="NCBI Taxonomy" id="1447943"/>
    <lineage>
        <taxon>Eukaryota</taxon>
        <taxon>Fungi</taxon>
        <taxon>Dikarya</taxon>
        <taxon>Ascomycota</taxon>
        <taxon>Pezizomycotina</taxon>
        <taxon>Dothideomycetes</taxon>
        <taxon>Pleosporomycetidae</taxon>
        <taxon>Pleosporales</taxon>
        <taxon>Massarineae</taxon>
        <taxon>Didymosphaeriaceae</taxon>
        <taxon>Bimuria</taxon>
    </lineage>
</organism>
<dbReference type="Proteomes" id="UP000800036">
    <property type="component" value="Unassembled WGS sequence"/>
</dbReference>
<evidence type="ECO:0000313" key="1">
    <source>
        <dbReference type="EMBL" id="KAF1969429.1"/>
    </source>
</evidence>
<dbReference type="OrthoDB" id="538223at2759"/>
<proteinExistence type="predicted"/>
<accession>A0A6A5UZQ7</accession>
<name>A0A6A5UZQ7_9PLEO</name>
<dbReference type="EMBL" id="ML976709">
    <property type="protein sequence ID" value="KAF1969429.1"/>
    <property type="molecule type" value="Genomic_DNA"/>
</dbReference>
<evidence type="ECO:0000313" key="2">
    <source>
        <dbReference type="Proteomes" id="UP000800036"/>
    </source>
</evidence>
<gene>
    <name evidence="1" type="ORF">BU23DRAFT_557623</name>
</gene>